<dbReference type="OrthoDB" id="197151at2157"/>
<dbReference type="InterPro" id="IPR037482">
    <property type="entry name" value="ST1585_MBL-fold"/>
</dbReference>
<accession>A0A8J7YEH5</accession>
<protein>
    <submittedName>
        <fullName evidence="2">MBL fold metallo-hydrolase</fullName>
    </submittedName>
</protein>
<evidence type="ECO:0000259" key="1">
    <source>
        <dbReference type="SMART" id="SM00849"/>
    </source>
</evidence>
<dbReference type="PANTHER" id="PTHR42951">
    <property type="entry name" value="METALLO-BETA-LACTAMASE DOMAIN-CONTAINING"/>
    <property type="match status" value="1"/>
</dbReference>
<dbReference type="CDD" id="cd07726">
    <property type="entry name" value="ST1585-like_MBL-fold"/>
    <property type="match status" value="1"/>
</dbReference>
<dbReference type="AlphaFoldDB" id="A0A8J7YEH5"/>
<dbReference type="RefSeq" id="WP_162318569.1">
    <property type="nucleotide sequence ID" value="NZ_JAHQXF010000002.1"/>
</dbReference>
<dbReference type="SUPFAM" id="SSF56281">
    <property type="entry name" value="Metallo-hydrolase/oxidoreductase"/>
    <property type="match status" value="1"/>
</dbReference>
<comment type="caution">
    <text evidence="2">The sequence shown here is derived from an EMBL/GenBank/DDBJ whole genome shotgun (WGS) entry which is preliminary data.</text>
</comment>
<feature type="domain" description="Metallo-beta-lactamase" evidence="1">
    <location>
        <begin position="28"/>
        <end position="225"/>
    </location>
</feature>
<dbReference type="PANTHER" id="PTHR42951:SF4">
    <property type="entry name" value="ACYL-COENZYME A THIOESTERASE MBLAC2"/>
    <property type="match status" value="1"/>
</dbReference>
<evidence type="ECO:0000313" key="2">
    <source>
        <dbReference type="EMBL" id="MBV0925761.1"/>
    </source>
</evidence>
<evidence type="ECO:0000313" key="3">
    <source>
        <dbReference type="Proteomes" id="UP000766550"/>
    </source>
</evidence>
<organism evidence="2 3">
    <name type="scientific">Haloarcula limicola</name>
    <dbReference type="NCBI Taxonomy" id="1429915"/>
    <lineage>
        <taxon>Archaea</taxon>
        <taxon>Methanobacteriati</taxon>
        <taxon>Methanobacteriota</taxon>
        <taxon>Stenosarchaea group</taxon>
        <taxon>Halobacteria</taxon>
        <taxon>Halobacteriales</taxon>
        <taxon>Haloarculaceae</taxon>
        <taxon>Haloarcula</taxon>
    </lineage>
</organism>
<dbReference type="EMBL" id="JAHQXF010000002">
    <property type="protein sequence ID" value="MBV0925761.1"/>
    <property type="molecule type" value="Genomic_DNA"/>
</dbReference>
<dbReference type="Proteomes" id="UP000766550">
    <property type="component" value="Unassembled WGS sequence"/>
</dbReference>
<gene>
    <name evidence="2" type="ORF">KTS45_16270</name>
</gene>
<dbReference type="Gene3D" id="3.60.15.10">
    <property type="entry name" value="Ribonuclease Z/Hydroxyacylglutathione hydrolase-like"/>
    <property type="match status" value="1"/>
</dbReference>
<reference evidence="2 3" key="1">
    <citation type="submission" date="2021-06" db="EMBL/GenBank/DDBJ databases">
        <title>New haloarchaea isolates fom saline soil.</title>
        <authorList>
            <person name="Duran-Viseras A."/>
            <person name="Sanchez-Porro C.S."/>
            <person name="Ventosa A."/>
        </authorList>
    </citation>
    <scope>NUCLEOTIDE SEQUENCE [LARGE SCALE GENOMIC DNA]</scope>
    <source>
        <strain evidence="2 3">JCM 183640</strain>
    </source>
</reference>
<dbReference type="Pfam" id="PF00753">
    <property type="entry name" value="Lactamase_B"/>
    <property type="match status" value="1"/>
</dbReference>
<proteinExistence type="predicted"/>
<dbReference type="InterPro" id="IPR001279">
    <property type="entry name" value="Metallo-B-lactamas"/>
</dbReference>
<dbReference type="InterPro" id="IPR050855">
    <property type="entry name" value="NDM-1-like"/>
</dbReference>
<name>A0A8J7YEH5_9EURY</name>
<sequence length="300" mass="32743">MAIGDVYEVEACEDVHYVDTGMYDVPEYGSVYVVDAERPALVDTGLGTNYERILDAMDAVGIAPEELEVIALTHIHLDHAGGAGYLVEECPNATVYVHELGARHLVDPERIWEGTKGAVGDQIEFYAEPKPVPEERVVELTDGDEIDLGDRAFEAVHAPGHAPHQVVFHDPSIGGVFTADAAGIYTPSTDEVHVTTPPVNFDLERALADVETIRDIDPETLLYGHFGPAATADRLDEYAEKLDEWVAAVAEKRAELGDDEAVADHFVETVETPEIWGERKASAEVAMNVRGVLVSLDREE</sequence>
<keyword evidence="3" id="KW-1185">Reference proteome</keyword>
<dbReference type="InterPro" id="IPR036866">
    <property type="entry name" value="RibonucZ/Hydroxyglut_hydro"/>
</dbReference>
<dbReference type="SMART" id="SM00849">
    <property type="entry name" value="Lactamase_B"/>
    <property type="match status" value="1"/>
</dbReference>